<feature type="transmembrane region" description="Helical" evidence="1">
    <location>
        <begin position="187"/>
        <end position="216"/>
    </location>
</feature>
<proteinExistence type="predicted"/>
<reference evidence="2" key="1">
    <citation type="journal article" date="2021" name="G3 (Bethesda)">
        <title>Genome and transcriptome analysis of the beet armyworm Spodoptera exigua reveals targets for pest control. .</title>
        <authorList>
            <person name="Simon S."/>
            <person name="Breeschoten T."/>
            <person name="Jansen H.J."/>
            <person name="Dirks R.P."/>
            <person name="Schranz M.E."/>
            <person name="Ros V.I.D."/>
        </authorList>
    </citation>
    <scope>NUCLEOTIDE SEQUENCE</scope>
    <source>
        <strain evidence="2">TB_SE_WUR_2020</strain>
    </source>
</reference>
<feature type="transmembrane region" description="Helical" evidence="1">
    <location>
        <begin position="106"/>
        <end position="131"/>
    </location>
</feature>
<sequence length="305" mass="34914">MARISVMWFRSTIANGNGSSEFIEKAEEKEEGSVPLNVAYMCVAYSLLAVSLTSFLFGVISWSLIRKFRNINNYVFLNAGFANVVRLVIVSTTILHRGLKIFNDDLVSVIILSYVTMVYKYCLVVICYMFYIDIVQVFHKDVKRKYMKVALFTWGVPIILTSLAAIFVAITLYVIEDPAAEFILMFIIMIITITCNALPAVVNSIIFIKIIWTLFYKKPDGAVLSRTEICKDKLRRLCLAIVLFVLSNLIVTTLATWEVFEVIFIREFVTSALQIVIVSLFLLLSKSNRALWREYIKKRVLWTLS</sequence>
<accession>A0A922MUY1</accession>
<keyword evidence="1" id="KW-0472">Membrane</keyword>
<feature type="transmembrane region" description="Helical" evidence="1">
    <location>
        <begin position="263"/>
        <end position="284"/>
    </location>
</feature>
<feature type="transmembrane region" description="Helical" evidence="1">
    <location>
        <begin position="38"/>
        <end position="62"/>
    </location>
</feature>
<keyword evidence="1" id="KW-0812">Transmembrane</keyword>
<dbReference type="Gene3D" id="1.20.1070.10">
    <property type="entry name" value="Rhodopsin 7-helix transmembrane proteins"/>
    <property type="match status" value="1"/>
</dbReference>
<name>A0A922MUY1_SPOEX</name>
<evidence type="ECO:0000256" key="1">
    <source>
        <dbReference type="SAM" id="Phobius"/>
    </source>
</evidence>
<dbReference type="AlphaFoldDB" id="A0A922MUY1"/>
<dbReference type="Proteomes" id="UP000814243">
    <property type="component" value="Unassembled WGS sequence"/>
</dbReference>
<feature type="transmembrane region" description="Helical" evidence="1">
    <location>
        <begin position="151"/>
        <end position="175"/>
    </location>
</feature>
<evidence type="ECO:0000313" key="3">
    <source>
        <dbReference type="Proteomes" id="UP000814243"/>
    </source>
</evidence>
<feature type="transmembrane region" description="Helical" evidence="1">
    <location>
        <begin position="74"/>
        <end position="94"/>
    </location>
</feature>
<protein>
    <submittedName>
        <fullName evidence="2">Uncharacterized protein</fullName>
    </submittedName>
</protein>
<gene>
    <name evidence="2" type="ORF">HF086_016495</name>
</gene>
<keyword evidence="1" id="KW-1133">Transmembrane helix</keyword>
<feature type="transmembrane region" description="Helical" evidence="1">
    <location>
        <begin position="237"/>
        <end position="257"/>
    </location>
</feature>
<comment type="caution">
    <text evidence="2">The sequence shown here is derived from an EMBL/GenBank/DDBJ whole genome shotgun (WGS) entry which is preliminary data.</text>
</comment>
<evidence type="ECO:0000313" key="2">
    <source>
        <dbReference type="EMBL" id="KAH9643945.1"/>
    </source>
</evidence>
<dbReference type="EMBL" id="JACEFF010000106">
    <property type="protein sequence ID" value="KAH9643945.1"/>
    <property type="molecule type" value="Genomic_DNA"/>
</dbReference>
<organism evidence="2 3">
    <name type="scientific">Spodoptera exigua</name>
    <name type="common">Beet armyworm</name>
    <name type="synonym">Noctua fulgens</name>
    <dbReference type="NCBI Taxonomy" id="7107"/>
    <lineage>
        <taxon>Eukaryota</taxon>
        <taxon>Metazoa</taxon>
        <taxon>Ecdysozoa</taxon>
        <taxon>Arthropoda</taxon>
        <taxon>Hexapoda</taxon>
        <taxon>Insecta</taxon>
        <taxon>Pterygota</taxon>
        <taxon>Neoptera</taxon>
        <taxon>Endopterygota</taxon>
        <taxon>Lepidoptera</taxon>
        <taxon>Glossata</taxon>
        <taxon>Ditrysia</taxon>
        <taxon>Noctuoidea</taxon>
        <taxon>Noctuidae</taxon>
        <taxon>Amphipyrinae</taxon>
        <taxon>Spodoptera</taxon>
    </lineage>
</organism>